<comment type="caution">
    <text evidence="2">The sequence shown here is derived from an EMBL/GenBank/DDBJ whole genome shotgun (WGS) entry which is preliminary data.</text>
</comment>
<reference evidence="2" key="2">
    <citation type="submission" date="2024-05" db="EMBL/GenBank/DDBJ databases">
        <title>Identification and characterization of horizontal gene transfer across gut microbiota members of farm animals based on homology search.</title>
        <authorList>
            <person name="Schwarzerova J."/>
            <person name="Nykrynova M."/>
            <person name="Jureckova K."/>
            <person name="Cejkova D."/>
            <person name="Rychlik I."/>
        </authorList>
    </citation>
    <scope>NUCLEOTIDE SEQUENCE</scope>
    <source>
        <strain evidence="2">176_SSukc20</strain>
    </source>
</reference>
<feature type="non-terminal residue" evidence="2">
    <location>
        <position position="1"/>
    </location>
</feature>
<evidence type="ECO:0000313" key="2">
    <source>
        <dbReference type="EMBL" id="MDN0064899.1"/>
    </source>
</evidence>
<accession>A0ABT7XHK5</accession>
<protein>
    <submittedName>
        <fullName evidence="2">Coenzyme F420 hydrogenase/dehydrogenase, beta subunit C-terminal domain</fullName>
    </submittedName>
</protein>
<dbReference type="InterPro" id="IPR007525">
    <property type="entry name" value="FrhB_FdhB_C"/>
</dbReference>
<evidence type="ECO:0000313" key="3">
    <source>
        <dbReference type="Proteomes" id="UP001168435"/>
    </source>
</evidence>
<keyword evidence="3" id="KW-1185">Reference proteome</keyword>
<dbReference type="Proteomes" id="UP001168435">
    <property type="component" value="Unassembled WGS sequence"/>
</dbReference>
<proteinExistence type="predicted"/>
<reference evidence="2" key="1">
    <citation type="submission" date="2023-06" db="EMBL/GenBank/DDBJ databases">
        <authorList>
            <person name="Zeman M."/>
            <person name="Kubasova T."/>
            <person name="Jahodarova E."/>
            <person name="Nykrynova M."/>
            <person name="Rychlik I."/>
        </authorList>
    </citation>
    <scope>NUCLEOTIDE SEQUENCE</scope>
    <source>
        <strain evidence="2">176_SSukc20</strain>
    </source>
</reference>
<dbReference type="PANTHER" id="PTHR43193:SF2">
    <property type="entry name" value="POLYFERREDOXIN PROTEIN FWDF"/>
    <property type="match status" value="1"/>
</dbReference>
<dbReference type="InterPro" id="IPR052977">
    <property type="entry name" value="Polyferredoxin-like_ET"/>
</dbReference>
<dbReference type="EMBL" id="JAUEIQ010000021">
    <property type="protein sequence ID" value="MDN0064899.1"/>
    <property type="molecule type" value="Genomic_DNA"/>
</dbReference>
<feature type="domain" description="Coenzyme F420 hydrogenase/dehydrogenase beta subunit C-terminal" evidence="1">
    <location>
        <begin position="59"/>
        <end position="222"/>
    </location>
</feature>
<dbReference type="RefSeq" id="WP_289836462.1">
    <property type="nucleotide sequence ID" value="NZ_JAUEIQ010000021.1"/>
</dbReference>
<dbReference type="PANTHER" id="PTHR43193">
    <property type="match status" value="1"/>
</dbReference>
<evidence type="ECO:0000259" key="1">
    <source>
        <dbReference type="Pfam" id="PF04432"/>
    </source>
</evidence>
<sequence>ISRGGAVYGARWERACRSVSHARADGQSSLEPLLMSKYLQSTVRPETYAMVGRDLAEGRTVLYCGTACQVAGLTGYLEARGVERDRLLAVDVICHGAPSPLLWERWRAYVGRSRLSRVRTVDFRRKDPSWEHYSVAYGLSGGREVLVPHAEDWYLLAFLRNICLRPSCAACPAKGRCGSDVTLGDFWGVGRVHPEVDQSRGVSALIARTEKGARVIEEISDALVSGPSEYASVLEGNPSLEKSSAPHPDREDFMMALSSGATAAELRRRWPFGLPPEPTVAERLSRRILGPFGRGNG</sequence>
<dbReference type="Pfam" id="PF04432">
    <property type="entry name" value="FrhB_FdhB_C"/>
    <property type="match status" value="1"/>
</dbReference>
<organism evidence="2 3">
    <name type="scientific">Collinsella ihumii</name>
    <dbReference type="NCBI Taxonomy" id="1720204"/>
    <lineage>
        <taxon>Bacteria</taxon>
        <taxon>Bacillati</taxon>
        <taxon>Actinomycetota</taxon>
        <taxon>Coriobacteriia</taxon>
        <taxon>Coriobacteriales</taxon>
        <taxon>Coriobacteriaceae</taxon>
        <taxon>Collinsella</taxon>
    </lineage>
</organism>
<name>A0ABT7XHK5_9ACTN</name>
<gene>
    <name evidence="2" type="ORF">QVN30_11385</name>
</gene>